<dbReference type="PANTHER" id="PTHR18921:SF2">
    <property type="entry name" value="THYROID RECEPTOR-INTERACTING PROTEIN 11"/>
    <property type="match status" value="1"/>
</dbReference>
<evidence type="ECO:0000313" key="7">
    <source>
        <dbReference type="EMBL" id="USW58686.1"/>
    </source>
</evidence>
<evidence type="ECO:0000256" key="1">
    <source>
        <dbReference type="ARBA" id="ARBA00004555"/>
    </source>
</evidence>
<evidence type="ECO:0000256" key="4">
    <source>
        <dbReference type="SAM" id="Coils"/>
    </source>
</evidence>
<dbReference type="EMBL" id="CP099428">
    <property type="protein sequence ID" value="USW58686.1"/>
    <property type="molecule type" value="Genomic_DNA"/>
</dbReference>
<evidence type="ECO:0000256" key="2">
    <source>
        <dbReference type="ARBA" id="ARBA00023034"/>
    </source>
</evidence>
<feature type="compositionally biased region" description="Low complexity" evidence="5">
    <location>
        <begin position="1"/>
        <end position="15"/>
    </location>
</feature>
<keyword evidence="8" id="KW-1185">Reference proteome</keyword>
<dbReference type="Pfam" id="PF10375">
    <property type="entry name" value="GRAB"/>
    <property type="match status" value="1"/>
</dbReference>
<feature type="compositionally biased region" description="Acidic residues" evidence="5">
    <location>
        <begin position="108"/>
        <end position="128"/>
    </location>
</feature>
<dbReference type="PANTHER" id="PTHR18921">
    <property type="entry name" value="MYOSIN HEAVY CHAIN - RELATED"/>
    <property type="match status" value="1"/>
</dbReference>
<dbReference type="GO" id="GO:0031267">
    <property type="term" value="F:small GTPase binding"/>
    <property type="evidence" value="ECO:0007669"/>
    <property type="project" value="TreeGrafter"/>
</dbReference>
<dbReference type="Proteomes" id="UP001056384">
    <property type="component" value="Chromosome 11"/>
</dbReference>
<gene>
    <name evidence="7" type="ORF">Slin15195_G120050</name>
</gene>
<keyword evidence="3 4" id="KW-0175">Coiled coil</keyword>
<dbReference type="InterPro" id="IPR019459">
    <property type="entry name" value="GRAB"/>
</dbReference>
<feature type="region of interest" description="Disordered" evidence="5">
    <location>
        <begin position="1"/>
        <end position="197"/>
    </location>
</feature>
<evidence type="ECO:0000256" key="3">
    <source>
        <dbReference type="ARBA" id="ARBA00023054"/>
    </source>
</evidence>
<dbReference type="AlphaFoldDB" id="A0A9Q9B7X0"/>
<feature type="compositionally biased region" description="Low complexity" evidence="5">
    <location>
        <begin position="565"/>
        <end position="585"/>
    </location>
</feature>
<feature type="compositionally biased region" description="Low complexity" evidence="5">
    <location>
        <begin position="61"/>
        <end position="78"/>
    </location>
</feature>
<comment type="subcellular location">
    <subcellularLocation>
        <location evidence="1">Golgi apparatus</location>
    </subcellularLocation>
</comment>
<reference evidence="7" key="1">
    <citation type="submission" date="2022-06" db="EMBL/GenBank/DDBJ databases">
        <title>Complete genome sequences of two strains of the flax pathogen Septoria linicola.</title>
        <authorList>
            <person name="Lapalu N."/>
            <person name="Simon A."/>
            <person name="Demenou B."/>
            <person name="Paumier D."/>
            <person name="Guillot M.-P."/>
            <person name="Gout L."/>
            <person name="Valade R."/>
        </authorList>
    </citation>
    <scope>NUCLEOTIDE SEQUENCE</scope>
    <source>
        <strain evidence="7">SE15195</strain>
    </source>
</reference>
<feature type="compositionally biased region" description="Low complexity" evidence="5">
    <location>
        <begin position="28"/>
        <end position="43"/>
    </location>
</feature>
<feature type="compositionally biased region" description="Basic and acidic residues" evidence="5">
    <location>
        <begin position="150"/>
        <end position="197"/>
    </location>
</feature>
<accession>A0A9Q9B7X0</accession>
<feature type="compositionally biased region" description="Low complexity" evidence="5">
    <location>
        <begin position="129"/>
        <end position="144"/>
    </location>
</feature>
<evidence type="ECO:0000256" key="5">
    <source>
        <dbReference type="SAM" id="MobiDB-lite"/>
    </source>
</evidence>
<feature type="compositionally biased region" description="Basic residues" evidence="5">
    <location>
        <begin position="16"/>
        <end position="27"/>
    </location>
</feature>
<feature type="coiled-coil region" evidence="4">
    <location>
        <begin position="305"/>
        <end position="410"/>
    </location>
</feature>
<dbReference type="PROSITE" id="PS50913">
    <property type="entry name" value="GRIP"/>
    <property type="match status" value="1"/>
</dbReference>
<evidence type="ECO:0000259" key="6">
    <source>
        <dbReference type="PROSITE" id="PS50913"/>
    </source>
</evidence>
<dbReference type="GO" id="GO:0005794">
    <property type="term" value="C:Golgi apparatus"/>
    <property type="evidence" value="ECO:0007669"/>
    <property type="project" value="UniProtKB-SubCell"/>
</dbReference>
<feature type="domain" description="GRIP" evidence="6">
    <location>
        <begin position="453"/>
        <end position="504"/>
    </location>
</feature>
<protein>
    <submittedName>
        <fullName evidence="7">GRIP domain-containing protein</fullName>
    </submittedName>
</protein>
<keyword evidence="2" id="KW-0333">Golgi apparatus</keyword>
<proteinExistence type="predicted"/>
<organism evidence="7 8">
    <name type="scientific">Septoria linicola</name>
    <dbReference type="NCBI Taxonomy" id="215465"/>
    <lineage>
        <taxon>Eukaryota</taxon>
        <taxon>Fungi</taxon>
        <taxon>Dikarya</taxon>
        <taxon>Ascomycota</taxon>
        <taxon>Pezizomycotina</taxon>
        <taxon>Dothideomycetes</taxon>
        <taxon>Dothideomycetidae</taxon>
        <taxon>Mycosphaerellales</taxon>
        <taxon>Mycosphaerellaceae</taxon>
        <taxon>Septoria</taxon>
    </lineage>
</organism>
<dbReference type="GO" id="GO:0006888">
    <property type="term" value="P:endoplasmic reticulum to Golgi vesicle-mediated transport"/>
    <property type="evidence" value="ECO:0007669"/>
    <property type="project" value="TreeGrafter"/>
</dbReference>
<dbReference type="InterPro" id="IPR000237">
    <property type="entry name" value="GRIP_dom"/>
</dbReference>
<sequence length="637" mass="69802">MSAVNAQADAASKSASKNKKKKGKKKPNGQANASNSAVQANGSHANSVADDDDDDEGRSRSQSPSKASKAAPVEAAKSTDMPPAQSKPSEKQAELPVRNGSHRPTETPAEDEGDDDADEEDGEDEEQPETTTTTTSGAATNTTARLDAMQQERDSLRAEVTELRKSLESLQEKHNEELSGVKEELEQSNEGKEHAETQYRNLLGKVNTIRSQLGERLKADAAELETARERIEELEKTNSTAQSESERLQKQISELNTNLESQASEIETLRSRTNLSTSNWAKERDDMVQREAALREDYEVARQAMQDWEILATEERSRREALEEKSQELEDQLNSQREAYERIQSEANTQSSTVDGLQRALRDLQEERKRELREMVEQSQSQLDALRAQTKAAEEAAATLKSELETTQAELARAAPFEKEVKEKNLLIGKLRHEAVILNDHLTKALRFLKRGKPEDNVDRQLVTNHFLHFLALDRSDPKKFQILQLIAALLGWDESQKEQAGLQRAGSTLSTAGGSLRVPVSPFRRTPSTPTLGEFVPESPGGASRESLAELWSDFLKREAQAGGAPSSRRPSIASSRGGIRSPSVGGLMSPSSENGKPGPFSGGSLRGVPEGHKRKESQSTIPASGKAAEGGSLTK</sequence>
<dbReference type="Gene3D" id="1.10.287.1490">
    <property type="match status" value="1"/>
</dbReference>
<dbReference type="GO" id="GO:0007030">
    <property type="term" value="P:Golgi organization"/>
    <property type="evidence" value="ECO:0007669"/>
    <property type="project" value="TreeGrafter"/>
</dbReference>
<name>A0A9Q9B7X0_9PEZI</name>
<feature type="region of interest" description="Disordered" evidence="5">
    <location>
        <begin position="560"/>
        <end position="637"/>
    </location>
</feature>
<evidence type="ECO:0000313" key="8">
    <source>
        <dbReference type="Proteomes" id="UP001056384"/>
    </source>
</evidence>
<feature type="region of interest" description="Disordered" evidence="5">
    <location>
        <begin position="504"/>
        <end position="545"/>
    </location>
</feature>